<dbReference type="KEGG" id="xfs:D934_09025"/>
<protein>
    <submittedName>
        <fullName evidence="1">Uncharacterized protein</fullName>
    </submittedName>
</protein>
<sequence length="261" mass="29989">MTDLLKITVDADAMLGRRFTALESQHLPFAIVQACNTTAFQIRDTWKRTALRIFDRPTPLTIHAALYKKATKQTLWAEIFLRDEAFKGTPPATYLLPQVEGGTRRLKAMERLLMSMQIMPRHMFAVAGDGAPRDRYGNVNVGQVRQILSQLRAGLEAGYISNETPERKARRLKRQRQRGGGGSYFVVKKQRGRLRPGIYERVTFGSGSAARSMFIFTTYVHYTPRYNIFGLAQKEWDRLMPFYFNRELQKAIDTSIYRGRA</sequence>
<dbReference type="KEGG" id="xfs:D934_07805"/>
<name>A0A060H6W3_XYLFS</name>
<evidence type="ECO:0000313" key="1">
    <source>
        <dbReference type="EMBL" id="AIC11323.1"/>
    </source>
</evidence>
<dbReference type="RefSeq" id="WP_024748523.1">
    <property type="nucleotide sequence ID" value="NZ_CP006696.1"/>
</dbReference>
<accession>A0A060H6W3</accession>
<dbReference type="Proteomes" id="UP000027215">
    <property type="component" value="Chromosome"/>
</dbReference>
<dbReference type="AlphaFoldDB" id="A0A060H6W3"/>
<reference evidence="1 3" key="1">
    <citation type="submission" date="2013-08" db="EMBL/GenBank/DDBJ databases">
        <authorList>
            <person name="Stouthamer R."/>
            <person name="Nunney L."/>
        </authorList>
    </citation>
    <scope>NUCLEOTIDE SEQUENCE [LARGE SCALE GENOMIC DNA]</scope>
    <source>
        <strain evidence="3">ann-1</strain>
        <strain evidence="1">Ann-1</strain>
    </source>
</reference>
<evidence type="ECO:0000313" key="3">
    <source>
        <dbReference type="Proteomes" id="UP000027215"/>
    </source>
</evidence>
<gene>
    <name evidence="1" type="ORF">D934_07805</name>
    <name evidence="2" type="ORF">D934_09025</name>
</gene>
<dbReference type="HOGENOM" id="CLU_082961_1_0_6"/>
<dbReference type="PATRIC" id="fig|155920.8.peg.1808"/>
<dbReference type="EMBL" id="CP006696">
    <property type="protein sequence ID" value="AIC11323.1"/>
    <property type="molecule type" value="Genomic_DNA"/>
</dbReference>
<proteinExistence type="predicted"/>
<organism evidence="1 3">
    <name type="scientific">Xylella fastidiosa subsp. sandyi Ann-1</name>
    <dbReference type="NCBI Taxonomy" id="155920"/>
    <lineage>
        <taxon>Bacteria</taxon>
        <taxon>Pseudomonadati</taxon>
        <taxon>Pseudomonadota</taxon>
        <taxon>Gammaproteobacteria</taxon>
        <taxon>Lysobacterales</taxon>
        <taxon>Lysobacteraceae</taxon>
        <taxon>Xylella</taxon>
    </lineage>
</organism>
<dbReference type="EMBL" id="CP006696">
    <property type="protein sequence ID" value="AIC11408.1"/>
    <property type="molecule type" value="Genomic_DNA"/>
</dbReference>
<evidence type="ECO:0000313" key="2">
    <source>
        <dbReference type="EMBL" id="AIC11408.1"/>
    </source>
</evidence>
<dbReference type="PROSITE" id="PS51257">
    <property type="entry name" value="PROKAR_LIPOPROTEIN"/>
    <property type="match status" value="1"/>
</dbReference>